<dbReference type="GeneID" id="95516968"/>
<dbReference type="RefSeq" id="WP_279628562.1">
    <property type="nucleotide sequence ID" value="NZ_FNTD01000004.1"/>
</dbReference>
<dbReference type="EMBL" id="FNTD01000004">
    <property type="protein sequence ID" value="SEB74919.1"/>
    <property type="molecule type" value="Genomic_DNA"/>
</dbReference>
<protein>
    <submittedName>
        <fullName evidence="2">Uncharacterized protein</fullName>
    </submittedName>
</protein>
<feature type="region of interest" description="Disordered" evidence="1">
    <location>
        <begin position="21"/>
        <end position="42"/>
    </location>
</feature>
<evidence type="ECO:0000313" key="3">
    <source>
        <dbReference type="Proteomes" id="UP000182375"/>
    </source>
</evidence>
<name>A0A1H4LVW8_9ACTN</name>
<dbReference type="AlphaFoldDB" id="A0A1H4LVW8"/>
<sequence length="42" mass="4037">MGGGAEGEQGGVVEAVAETVQQAGKGDDLDGYPLGCGVGDRS</sequence>
<organism evidence="2 3">
    <name type="scientific">Streptomyces misionensis</name>
    <dbReference type="NCBI Taxonomy" id="67331"/>
    <lineage>
        <taxon>Bacteria</taxon>
        <taxon>Bacillati</taxon>
        <taxon>Actinomycetota</taxon>
        <taxon>Actinomycetes</taxon>
        <taxon>Kitasatosporales</taxon>
        <taxon>Streptomycetaceae</taxon>
        <taxon>Streptomyces</taxon>
    </lineage>
</organism>
<reference evidence="2 3" key="1">
    <citation type="submission" date="2016-10" db="EMBL/GenBank/DDBJ databases">
        <authorList>
            <person name="de Groot N.N."/>
        </authorList>
    </citation>
    <scope>NUCLEOTIDE SEQUENCE [LARGE SCALE GENOMIC DNA]</scope>
    <source>
        <strain evidence="2 3">DSM 40306</strain>
    </source>
</reference>
<accession>A0A1H4LVW8</accession>
<dbReference type="Proteomes" id="UP000182375">
    <property type="component" value="Unassembled WGS sequence"/>
</dbReference>
<proteinExistence type="predicted"/>
<evidence type="ECO:0000256" key="1">
    <source>
        <dbReference type="SAM" id="MobiDB-lite"/>
    </source>
</evidence>
<evidence type="ECO:0000313" key="2">
    <source>
        <dbReference type="EMBL" id="SEB74919.1"/>
    </source>
</evidence>
<gene>
    <name evidence="2" type="ORF">SAMN04490357_0290</name>
</gene>